<feature type="transmembrane region" description="Helical" evidence="8">
    <location>
        <begin position="198"/>
        <end position="216"/>
    </location>
</feature>
<evidence type="ECO:0000256" key="6">
    <source>
        <dbReference type="ARBA" id="ARBA00022989"/>
    </source>
</evidence>
<dbReference type="GO" id="GO:0009103">
    <property type="term" value="P:lipopolysaccharide biosynthetic process"/>
    <property type="evidence" value="ECO:0007669"/>
    <property type="project" value="UniProtKB-ARBA"/>
</dbReference>
<keyword evidence="4" id="KW-0808">Transferase</keyword>
<feature type="transmembrane region" description="Helical" evidence="8">
    <location>
        <begin position="20"/>
        <end position="38"/>
    </location>
</feature>
<sequence>MTGSSSVSTSRCSDMQRRFADWPLWFIVIFAFVLRLLYLDQMELWWDEFVTLGRSLPNIPELLSGLMYQRPSPVSTDCSPPLHHLLVHAALQFGRGNAIIKLPSVVFSCLGIACIIGLCKRLYGRRSAAAAGIFCAISLFHFYYSRDIRWYAVYYGCSLAALYVLYRALDEDRICFWVLYGLLSALSLYASYVAAPVLVGQGMLVLVLFIIKWRSGKHGDAWRLARRFAAAMGLAFAIYSPWIPAQYYAYQSFYGKGSTNPFHLVEALKNFRFFLEYFYQGDFNKLFIALPLVGLGFASVLRSDARLGAWLILAWGIPPIAAAYLVKTEFSVSPKYVMSGFYLLAFGLGFGAEALARVVVRVLTVGRNAAGWITAIGVIAVVGSSNFNFPVFLQGKMYSDKAALRQVALAKNNIDYIFYENERNYSFVGDWYLGNLFQRASGRLARDYKRFYLLSSAHAPVPWAQECFKGAPFTGYVGGIVNRAPLSVNPDSSGTWRYTDTYRDFKLFRDAFLTDNATVSLLEGGLVPSDMSRPGVAVYAFTPADDAPFLSAKIRLKALCTKRNVFFSDASIQVLVGNSPESLFLIGHLDAHSSPGPLSMDRGYRGLYHAEGEWSVPDVLLSGGDLYVAVIVSDGSREGSVKAESLAVDFTSQANVLDVTAAARKEWAQVLANLSESERPSDGSVIVPGRLVAFTCNEDIFPVNSSVGLQSKSDRDRFLEAHPGIVPIHSVRDASGVVALELYDPWLLEPGVSLKGDAHVRMDVGKGPVGYKALGTMSPTLASFNGQLLPVSMGLPTQATAVYSRAGESFIIAREMFDEVNATPQDLYTFRDIRLRTDTAALTCMGQRPCEATYQFRSVYPLTRMVLTTYPHIFCDAGRNNYVRVSYSENGNAFKEIYTLKSNGSQEWLGTGSYPHIDAVPLVADTKEVLIKLEMSNDGAMWQSNPDAAMTFELFMNSRGMPPLASGIGELVNVPPHESAFTLSFFLQSSSAFESLRPGLTVTPFMRPFFR</sequence>
<feature type="transmembrane region" description="Helical" evidence="8">
    <location>
        <begin position="228"/>
        <end position="250"/>
    </location>
</feature>
<feature type="domain" description="Glycosyltransferase RgtA/B/C/D-like" evidence="9">
    <location>
        <begin position="80"/>
        <end position="242"/>
    </location>
</feature>
<dbReference type="PANTHER" id="PTHR33908:SF3">
    <property type="entry name" value="UNDECAPRENYL PHOSPHATE-ALPHA-4-AMINO-4-DEOXY-L-ARABINOSE ARABINOSYL TRANSFERASE"/>
    <property type="match status" value="1"/>
</dbReference>
<feature type="transmembrane region" description="Helical" evidence="8">
    <location>
        <begin position="98"/>
        <end position="119"/>
    </location>
</feature>
<comment type="subcellular location">
    <subcellularLocation>
        <location evidence="1">Cell membrane</location>
        <topology evidence="1">Multi-pass membrane protein</topology>
    </subcellularLocation>
</comment>
<keyword evidence="2" id="KW-1003">Cell membrane</keyword>
<dbReference type="InterPro" id="IPR050297">
    <property type="entry name" value="LipidA_mod_glycosyltrf_83"/>
</dbReference>
<dbReference type="InterPro" id="IPR038731">
    <property type="entry name" value="RgtA/B/C-like"/>
</dbReference>
<evidence type="ECO:0000256" key="5">
    <source>
        <dbReference type="ARBA" id="ARBA00022692"/>
    </source>
</evidence>
<feature type="transmembrane region" description="Helical" evidence="8">
    <location>
        <begin position="150"/>
        <end position="169"/>
    </location>
</feature>
<reference evidence="10 11" key="1">
    <citation type="submission" date="2012-07" db="EMBL/GenBank/DDBJ databases">
        <title>Draft genome sequence of Desulfovibrio magneticus str. Maddingley MBC34 obtained from a metagenomic sequence of a methanogenic enrichment isolated from coal-seam formation water in Victoria, Australia.</title>
        <authorList>
            <person name="Greenfield P."/>
            <person name="Hendry P."/>
            <person name="Li D."/>
            <person name="Rosewarne C.P."/>
            <person name="Tran-Dinh N."/>
            <person name="Elbourne L.D.H."/>
            <person name="Paulsen I.T."/>
            <person name="Midgley D.J."/>
        </authorList>
    </citation>
    <scope>NUCLEOTIDE SEQUENCE [LARGE SCALE GENOMIC DNA]</scope>
    <source>
        <strain evidence="11">Maddingley MBC34</strain>
    </source>
</reference>
<feature type="transmembrane region" description="Helical" evidence="8">
    <location>
        <begin position="283"/>
        <end position="301"/>
    </location>
</feature>
<comment type="caution">
    <text evidence="10">The sequence shown here is derived from an EMBL/GenBank/DDBJ whole genome shotgun (WGS) entry which is preliminary data.</text>
</comment>
<evidence type="ECO:0000313" key="11">
    <source>
        <dbReference type="Proteomes" id="UP000006272"/>
    </source>
</evidence>
<keyword evidence="5 8" id="KW-0812">Transmembrane</keyword>
<evidence type="ECO:0000256" key="7">
    <source>
        <dbReference type="ARBA" id="ARBA00023136"/>
    </source>
</evidence>
<keyword evidence="6 8" id="KW-1133">Transmembrane helix</keyword>
<keyword evidence="7 8" id="KW-0472">Membrane</keyword>
<evidence type="ECO:0000256" key="4">
    <source>
        <dbReference type="ARBA" id="ARBA00022679"/>
    </source>
</evidence>
<dbReference type="GO" id="GO:0016763">
    <property type="term" value="F:pentosyltransferase activity"/>
    <property type="evidence" value="ECO:0007669"/>
    <property type="project" value="TreeGrafter"/>
</dbReference>
<dbReference type="Pfam" id="PF13231">
    <property type="entry name" value="PMT_2"/>
    <property type="match status" value="1"/>
</dbReference>
<dbReference type="GO" id="GO:0005886">
    <property type="term" value="C:plasma membrane"/>
    <property type="evidence" value="ECO:0007669"/>
    <property type="project" value="UniProtKB-SubCell"/>
</dbReference>
<dbReference type="PATRIC" id="fig|1206767.3.peg.2501"/>
<evidence type="ECO:0000256" key="8">
    <source>
        <dbReference type="SAM" id="Phobius"/>
    </source>
</evidence>
<keyword evidence="3" id="KW-0328">Glycosyltransferase</keyword>
<feature type="transmembrane region" description="Helical" evidence="8">
    <location>
        <begin position="338"/>
        <end position="360"/>
    </location>
</feature>
<feature type="transmembrane region" description="Helical" evidence="8">
    <location>
        <begin position="372"/>
        <end position="393"/>
    </location>
</feature>
<dbReference type="AlphaFoldDB" id="K6FJJ5"/>
<protein>
    <recommendedName>
        <fullName evidence="9">Glycosyltransferase RgtA/B/C/D-like domain-containing protein</fullName>
    </recommendedName>
</protein>
<evidence type="ECO:0000256" key="3">
    <source>
        <dbReference type="ARBA" id="ARBA00022676"/>
    </source>
</evidence>
<name>K6FJJ5_9BACT</name>
<feature type="transmembrane region" description="Helical" evidence="8">
    <location>
        <begin position="126"/>
        <end position="144"/>
    </location>
</feature>
<evidence type="ECO:0000259" key="9">
    <source>
        <dbReference type="Pfam" id="PF13231"/>
    </source>
</evidence>
<gene>
    <name evidence="10" type="ORF">B193_2556</name>
</gene>
<organism evidence="10 11">
    <name type="scientific">Solidesulfovibrio magneticus str. Maddingley MBC34</name>
    <dbReference type="NCBI Taxonomy" id="1206767"/>
    <lineage>
        <taxon>Bacteria</taxon>
        <taxon>Pseudomonadati</taxon>
        <taxon>Thermodesulfobacteriota</taxon>
        <taxon>Desulfovibrionia</taxon>
        <taxon>Desulfovibrionales</taxon>
        <taxon>Desulfovibrionaceae</taxon>
        <taxon>Solidesulfovibrio</taxon>
    </lineage>
</organism>
<accession>K6FJJ5</accession>
<evidence type="ECO:0000256" key="2">
    <source>
        <dbReference type="ARBA" id="ARBA00022475"/>
    </source>
</evidence>
<evidence type="ECO:0000313" key="10">
    <source>
        <dbReference type="EMBL" id="EKO38747.1"/>
    </source>
</evidence>
<dbReference type="GO" id="GO:0010041">
    <property type="term" value="P:response to iron(III) ion"/>
    <property type="evidence" value="ECO:0007669"/>
    <property type="project" value="TreeGrafter"/>
</dbReference>
<proteinExistence type="predicted"/>
<evidence type="ECO:0000256" key="1">
    <source>
        <dbReference type="ARBA" id="ARBA00004651"/>
    </source>
</evidence>
<feature type="transmembrane region" description="Helical" evidence="8">
    <location>
        <begin position="308"/>
        <end position="326"/>
    </location>
</feature>
<dbReference type="EMBL" id="ALAO01000215">
    <property type="protein sequence ID" value="EKO38747.1"/>
    <property type="molecule type" value="Genomic_DNA"/>
</dbReference>
<dbReference type="Proteomes" id="UP000006272">
    <property type="component" value="Unassembled WGS sequence"/>
</dbReference>
<dbReference type="PANTHER" id="PTHR33908">
    <property type="entry name" value="MANNOSYLTRANSFERASE YKCB-RELATED"/>
    <property type="match status" value="1"/>
</dbReference>